<keyword evidence="3 9" id="KW-0479">Metal-binding</keyword>
<dbReference type="InterPro" id="IPR042088">
    <property type="entry name" value="OligoPept_F_C"/>
</dbReference>
<evidence type="ECO:0000256" key="3">
    <source>
        <dbReference type="ARBA" id="ARBA00022723"/>
    </source>
</evidence>
<keyword evidence="7" id="KW-0520">NAD</keyword>
<dbReference type="InterPro" id="IPR006140">
    <property type="entry name" value="D-isomer_DH_NAD-bd"/>
</dbReference>
<gene>
    <name evidence="14" type="ORF">CTOB1V02_LOCUS13246</name>
</gene>
<dbReference type="InterPro" id="IPR036291">
    <property type="entry name" value="NAD(P)-bd_dom_sf"/>
</dbReference>
<dbReference type="CDD" id="cd09610">
    <property type="entry name" value="M3B_PepF"/>
    <property type="match status" value="1"/>
</dbReference>
<dbReference type="Pfam" id="PF00389">
    <property type="entry name" value="2-Hacid_dh"/>
    <property type="match status" value="1"/>
</dbReference>
<dbReference type="InterPro" id="IPR029753">
    <property type="entry name" value="D-isomer_DH_CS"/>
</dbReference>
<keyword evidence="4 9" id="KW-0378">Hydrolase</keyword>
<keyword evidence="8 9" id="KW-0482">Metalloprotease</keyword>
<accession>A0A7R8WP17</accession>
<evidence type="ECO:0000313" key="14">
    <source>
        <dbReference type="EMBL" id="CAD7235431.1"/>
    </source>
</evidence>
<evidence type="ECO:0000256" key="4">
    <source>
        <dbReference type="ARBA" id="ARBA00022801"/>
    </source>
</evidence>
<dbReference type="PANTHER" id="PTHR43761:SF1">
    <property type="entry name" value="D-ISOMER SPECIFIC 2-HYDROXYACID DEHYDROGENASE CATALYTIC DOMAIN-CONTAINING PROTEIN-RELATED"/>
    <property type="match status" value="1"/>
</dbReference>
<dbReference type="SUPFAM" id="SSF55486">
    <property type="entry name" value="Metalloproteases ('zincins'), catalytic domain"/>
    <property type="match status" value="1"/>
</dbReference>
<protein>
    <submittedName>
        <fullName evidence="14">Uncharacterized protein</fullName>
    </submittedName>
</protein>
<dbReference type="InterPro" id="IPR013647">
    <property type="entry name" value="OligopepF_N_dom"/>
</dbReference>
<keyword evidence="6" id="KW-0560">Oxidoreductase</keyword>
<dbReference type="EMBL" id="OB672727">
    <property type="protein sequence ID" value="CAD7235431.1"/>
    <property type="molecule type" value="Genomic_DNA"/>
</dbReference>
<comment type="similarity">
    <text evidence="9">Belongs to the peptidase M3 family.</text>
</comment>
<dbReference type="PANTHER" id="PTHR43761">
    <property type="entry name" value="D-ISOMER SPECIFIC 2-HYDROXYACID DEHYDROGENASE FAMILY PROTEIN (AFU_ORTHOLOGUE AFUA_1G13630)"/>
    <property type="match status" value="1"/>
</dbReference>
<feature type="domain" description="D-isomer specific 2-hydroxyacid dehydrogenase NAD-binding" evidence="12">
    <location>
        <begin position="641"/>
        <end position="820"/>
    </location>
</feature>
<feature type="domain" description="Oligopeptidase F N-terminal" evidence="13">
    <location>
        <begin position="120"/>
        <end position="188"/>
    </location>
</feature>
<dbReference type="Pfam" id="PF08439">
    <property type="entry name" value="Peptidase_M3_N"/>
    <property type="match status" value="1"/>
</dbReference>
<evidence type="ECO:0000256" key="2">
    <source>
        <dbReference type="ARBA" id="ARBA00022670"/>
    </source>
</evidence>
<dbReference type="Gene3D" id="1.10.1370.20">
    <property type="entry name" value="Oligoendopeptidase f, C-terminal domain"/>
    <property type="match status" value="1"/>
</dbReference>
<feature type="domain" description="Peptidase M3A/M3B catalytic" evidence="11">
    <location>
        <begin position="203"/>
        <end position="524"/>
    </location>
</feature>
<dbReference type="Gene3D" id="1.20.140.70">
    <property type="entry name" value="Oligopeptidase f, N-terminal domain"/>
    <property type="match status" value="1"/>
</dbReference>
<dbReference type="Gene3D" id="3.40.50.720">
    <property type="entry name" value="NAD(P)-binding Rossmann-like Domain"/>
    <property type="match status" value="2"/>
</dbReference>
<evidence type="ECO:0000259" key="13">
    <source>
        <dbReference type="Pfam" id="PF08439"/>
    </source>
</evidence>
<dbReference type="SUPFAM" id="SSF51735">
    <property type="entry name" value="NAD(P)-binding Rossmann-fold domains"/>
    <property type="match status" value="1"/>
</dbReference>
<keyword evidence="5 9" id="KW-0862">Zinc</keyword>
<dbReference type="InterPro" id="IPR006139">
    <property type="entry name" value="D-isomer_2_OHA_DH_cat_dom"/>
</dbReference>
<sequence length="843" mass="96017">MTDSFGLNNDLGTTDILWNLEHLYHGIDHPDIEEDIRFCREETKRLVERYQGNVSSLSSIELKTCLSLLENLHVRLSRLSTYAFLKYITQVKDDEKSAFQQKIRELVSSVEAQLIFFDLEWNELPEDKAQQHLQDTAISSYRHYLKSMRRYRPHLLDREQEKLLLERKVVGRSSWTTLFEKVFGNLSFGEQNRTEEEVLTDLYSRDRETRKKAAEEMTTGLKGSLHILTHIFNTLASEKMITDRQRRYPSWISTMNLENQINDDTVEHLVTAVTDRYDIVQGYYSVKKEIHGYKELFDYDRYAPLPDLPTRRIRWPEAQDIVLESFAEFSPVMADIARGFFDNRYIHAPILAGKRGGAFAHPCVPQAHPYVLVNYSGTLRDISTLAHELGHGVHMVLAAEKGYFNSDTPLVLAETASVFAELLVFQAQMELISNPSEQQAFLCQKIESIFATVFRQTAMNRFEALMHEQRRESGELSCEQLNSFWLSSQQKMFGDAVTLTDNYKIWWAYIPHFLSTPGYVYSYAFGELLVLEKIMKIVLLDGYTINPGDLNWAAFEELGNLQVYDRTPAEQVVQRSKEAQIVLTNKTVLSGEILQQLEHLKYIGVLATGYNVVDIEAARRMGIVVTNVPVYGAQSVAQMVFAHILNVTNTVSLHVEDVKSGGWAKTEDFCYWLSPQQELAGKNLGIFGFGQIGQTVAQIGRAFGMRVLIHTRSKPTDFFDQDRLVDKDELFCESDFLSLHCPLTTETEKCVNRETLALMKKSAVLINTSRGQLIDEFALADALNNENLAAACLDVLCKEPADTKSPLLAAKNCHITPHIAWASREARMRLVASAAATLKSFLA</sequence>
<feature type="domain" description="D-isomer specific 2-hydroxyacid dehydrogenase catalytic" evidence="10">
    <location>
        <begin position="553"/>
        <end position="842"/>
    </location>
</feature>
<dbReference type="FunFam" id="3.40.50.720:FF:000203">
    <property type="entry name" value="D-3-phosphoglycerate dehydrogenase (SerA)"/>
    <property type="match status" value="1"/>
</dbReference>
<dbReference type="InterPro" id="IPR001567">
    <property type="entry name" value="Pept_M3A_M3B_dom"/>
</dbReference>
<evidence type="ECO:0000259" key="12">
    <source>
        <dbReference type="Pfam" id="PF02826"/>
    </source>
</evidence>
<evidence type="ECO:0000256" key="7">
    <source>
        <dbReference type="ARBA" id="ARBA00023027"/>
    </source>
</evidence>
<dbReference type="GO" id="GO:0016616">
    <property type="term" value="F:oxidoreductase activity, acting on the CH-OH group of donors, NAD or NADP as acceptor"/>
    <property type="evidence" value="ECO:0007669"/>
    <property type="project" value="InterPro"/>
</dbReference>
<dbReference type="CDD" id="cd12162">
    <property type="entry name" value="2-Hacid_dh_4"/>
    <property type="match status" value="1"/>
</dbReference>
<dbReference type="PROSITE" id="PS00671">
    <property type="entry name" value="D_2_HYDROXYACID_DH_3"/>
    <property type="match status" value="1"/>
</dbReference>
<evidence type="ECO:0000259" key="11">
    <source>
        <dbReference type="Pfam" id="PF01432"/>
    </source>
</evidence>
<evidence type="ECO:0000256" key="8">
    <source>
        <dbReference type="ARBA" id="ARBA00023049"/>
    </source>
</evidence>
<dbReference type="SUPFAM" id="SSF52283">
    <property type="entry name" value="Formate/glycerate dehydrogenase catalytic domain-like"/>
    <property type="match status" value="1"/>
</dbReference>
<evidence type="ECO:0000259" key="10">
    <source>
        <dbReference type="Pfam" id="PF00389"/>
    </source>
</evidence>
<dbReference type="GO" id="GO:0051287">
    <property type="term" value="F:NAD binding"/>
    <property type="evidence" value="ECO:0007669"/>
    <property type="project" value="InterPro"/>
</dbReference>
<dbReference type="GO" id="GO:0006508">
    <property type="term" value="P:proteolysis"/>
    <property type="evidence" value="ECO:0007669"/>
    <property type="project" value="UniProtKB-KW"/>
</dbReference>
<evidence type="ECO:0000256" key="6">
    <source>
        <dbReference type="ARBA" id="ARBA00023002"/>
    </source>
</evidence>
<feature type="non-terminal residue" evidence="14">
    <location>
        <position position="843"/>
    </location>
</feature>
<evidence type="ECO:0000256" key="9">
    <source>
        <dbReference type="RuleBase" id="RU003435"/>
    </source>
</evidence>
<dbReference type="GO" id="GO:0004222">
    <property type="term" value="F:metalloendopeptidase activity"/>
    <property type="evidence" value="ECO:0007669"/>
    <property type="project" value="InterPro"/>
</dbReference>
<proteinExistence type="inferred from homology"/>
<dbReference type="Pfam" id="PF01432">
    <property type="entry name" value="Peptidase_M3"/>
    <property type="match status" value="1"/>
</dbReference>
<keyword evidence="2 9" id="KW-0645">Protease</keyword>
<comment type="cofactor">
    <cofactor evidence="9">
        <name>Zn(2+)</name>
        <dbReference type="ChEBI" id="CHEBI:29105"/>
    </cofactor>
    <text evidence="9">Binds 1 zinc ion.</text>
</comment>
<dbReference type="AlphaFoldDB" id="A0A7R8WP17"/>
<dbReference type="GO" id="GO:0046872">
    <property type="term" value="F:metal ion binding"/>
    <property type="evidence" value="ECO:0007669"/>
    <property type="project" value="UniProtKB-UniRule"/>
</dbReference>
<comment type="similarity">
    <text evidence="1">Belongs to the D-isomer specific 2-hydroxyacid dehydrogenase family.</text>
</comment>
<name>A0A7R8WP17_9CRUS</name>
<dbReference type="InterPro" id="IPR029752">
    <property type="entry name" value="D-isomer_DH_CS1"/>
</dbReference>
<dbReference type="InterPro" id="IPR050418">
    <property type="entry name" value="D-iso_2-hydroxyacid_DH_PdxB"/>
</dbReference>
<dbReference type="Pfam" id="PF02826">
    <property type="entry name" value="2-Hacid_dh_C"/>
    <property type="match status" value="1"/>
</dbReference>
<organism evidence="14">
    <name type="scientific">Cyprideis torosa</name>
    <dbReference type="NCBI Taxonomy" id="163714"/>
    <lineage>
        <taxon>Eukaryota</taxon>
        <taxon>Metazoa</taxon>
        <taxon>Ecdysozoa</taxon>
        <taxon>Arthropoda</taxon>
        <taxon>Crustacea</taxon>
        <taxon>Oligostraca</taxon>
        <taxon>Ostracoda</taxon>
        <taxon>Podocopa</taxon>
        <taxon>Podocopida</taxon>
        <taxon>Cytherocopina</taxon>
        <taxon>Cytheroidea</taxon>
        <taxon>Cytherideidae</taxon>
        <taxon>Cyprideis</taxon>
    </lineage>
</organism>
<reference evidence="14" key="1">
    <citation type="submission" date="2020-11" db="EMBL/GenBank/DDBJ databases">
        <authorList>
            <person name="Tran Van P."/>
        </authorList>
    </citation>
    <scope>NUCLEOTIDE SEQUENCE</scope>
</reference>
<evidence type="ECO:0000256" key="5">
    <source>
        <dbReference type="ARBA" id="ARBA00022833"/>
    </source>
</evidence>
<dbReference type="OrthoDB" id="298012at2759"/>
<dbReference type="PROSITE" id="PS00065">
    <property type="entry name" value="D_2_HYDROXYACID_DH_1"/>
    <property type="match status" value="1"/>
</dbReference>
<evidence type="ECO:0000256" key="1">
    <source>
        <dbReference type="ARBA" id="ARBA00005854"/>
    </source>
</evidence>